<keyword evidence="7" id="KW-1185">Reference proteome</keyword>
<dbReference type="InterPro" id="IPR004607">
    <property type="entry name" value="GART"/>
</dbReference>
<accession>A0A809RU32</accession>
<feature type="binding site" evidence="4">
    <location>
        <begin position="11"/>
        <end position="13"/>
    </location>
    <ligand>
        <name>N(1)-(5-phospho-beta-D-ribosyl)glycinamide</name>
        <dbReference type="ChEBI" id="CHEBI:143788"/>
    </ligand>
</feature>
<comment type="similarity">
    <text evidence="4">Belongs to the GART family.</text>
</comment>
<evidence type="ECO:0000313" key="7">
    <source>
        <dbReference type="Proteomes" id="UP000463939"/>
    </source>
</evidence>
<dbReference type="Pfam" id="PF00551">
    <property type="entry name" value="Formyl_trans_N"/>
    <property type="match status" value="1"/>
</dbReference>
<proteinExistence type="inferred from homology"/>
<feature type="active site" description="Proton donor" evidence="4">
    <location>
        <position position="104"/>
    </location>
</feature>
<name>A0A809RU32_9PROT</name>
<dbReference type="SUPFAM" id="SSF53328">
    <property type="entry name" value="Formyltransferase"/>
    <property type="match status" value="1"/>
</dbReference>
<gene>
    <name evidence="4 6" type="primary">purN</name>
    <name evidence="6" type="ORF">SFSGTM_31290</name>
</gene>
<dbReference type="EC" id="2.1.2.2" evidence="4"/>
<dbReference type="NCBIfam" id="TIGR00639">
    <property type="entry name" value="PurN"/>
    <property type="match status" value="1"/>
</dbReference>
<comment type="pathway">
    <text evidence="1 4">Purine metabolism; IMP biosynthesis via de novo pathway; N(2)-formyl-N(1)-(5-phospho-D-ribosyl)glycinamide from N(1)-(5-phospho-D-ribosyl)glycinamide (10-formyl THF route): step 1/1.</text>
</comment>
<keyword evidence="3 4" id="KW-0658">Purine biosynthesis</keyword>
<dbReference type="GO" id="GO:0005829">
    <property type="term" value="C:cytosol"/>
    <property type="evidence" value="ECO:0007669"/>
    <property type="project" value="TreeGrafter"/>
</dbReference>
<feature type="domain" description="Formyl transferase N-terminal" evidence="5">
    <location>
        <begin position="1"/>
        <end position="177"/>
    </location>
</feature>
<feature type="binding site" evidence="4">
    <location>
        <position position="102"/>
    </location>
    <ligand>
        <name>(6R)-10-formyltetrahydrofolate</name>
        <dbReference type="ChEBI" id="CHEBI:195366"/>
    </ligand>
</feature>
<dbReference type="AlphaFoldDB" id="A0A809RU32"/>
<evidence type="ECO:0000313" key="6">
    <source>
        <dbReference type="EMBL" id="BBP02421.1"/>
    </source>
</evidence>
<dbReference type="UniPathway" id="UPA00074">
    <property type="reaction ID" value="UER00126"/>
</dbReference>
<dbReference type="PANTHER" id="PTHR43369">
    <property type="entry name" value="PHOSPHORIBOSYLGLYCINAMIDE FORMYLTRANSFERASE"/>
    <property type="match status" value="1"/>
</dbReference>
<comment type="catalytic activity">
    <reaction evidence="4">
        <text>N(1)-(5-phospho-beta-D-ribosyl)glycinamide + (6R)-10-formyltetrahydrofolate = N(2)-formyl-N(1)-(5-phospho-beta-D-ribosyl)glycinamide + (6S)-5,6,7,8-tetrahydrofolate + H(+)</text>
        <dbReference type="Rhea" id="RHEA:15053"/>
        <dbReference type="ChEBI" id="CHEBI:15378"/>
        <dbReference type="ChEBI" id="CHEBI:57453"/>
        <dbReference type="ChEBI" id="CHEBI:143788"/>
        <dbReference type="ChEBI" id="CHEBI:147286"/>
        <dbReference type="ChEBI" id="CHEBI:195366"/>
        <dbReference type="EC" id="2.1.2.2"/>
    </reaction>
</comment>
<evidence type="ECO:0000256" key="1">
    <source>
        <dbReference type="ARBA" id="ARBA00005054"/>
    </source>
</evidence>
<comment type="function">
    <text evidence="4">Catalyzes the transfer of a formyl group from 10-formyltetrahydrofolate to 5-phospho-ribosyl-glycinamide (GAR), producing 5-phospho-ribosyl-N-formylglycinamide (FGAR) and tetrahydrofolate.</text>
</comment>
<feature type="site" description="Raises pKa of active site His" evidence="4">
    <location>
        <position position="140"/>
    </location>
</feature>
<evidence type="ECO:0000259" key="5">
    <source>
        <dbReference type="Pfam" id="PF00551"/>
    </source>
</evidence>
<evidence type="ECO:0000256" key="2">
    <source>
        <dbReference type="ARBA" id="ARBA00022679"/>
    </source>
</evidence>
<dbReference type="KEGG" id="sniv:SFSGTM_31290"/>
<dbReference type="Proteomes" id="UP000463939">
    <property type="component" value="Chromosome"/>
</dbReference>
<reference evidence="7" key="1">
    <citation type="submission" date="2019-11" db="EMBL/GenBank/DDBJ databases">
        <title>Isolation and characterization of a novel species in the genus Sulfuriferula.</title>
        <authorList>
            <person name="Mochizuki J."/>
            <person name="Kojima H."/>
            <person name="Fukui M."/>
        </authorList>
    </citation>
    <scope>NUCLEOTIDE SEQUENCE [LARGE SCALE GENOMIC DNA]</scope>
    <source>
        <strain evidence="7">SGTM</strain>
    </source>
</reference>
<dbReference type="PANTHER" id="PTHR43369:SF2">
    <property type="entry name" value="PHOSPHORIBOSYLGLYCINAMIDE FORMYLTRANSFERASE"/>
    <property type="match status" value="1"/>
</dbReference>
<sequence>MRIVVLISGRGSNLQAILAAQLPAQIVAVISNKPDATGLQVAQAAGIATQALAHTTFASRAEFDKAMIQIIDGYQPDLVVLAGYMRILTDEFVNHYQGRLLNIHPSLLPSYAGLNTHQRALDDGVKVHGCTVHFVTPTLDHGPIIIQAAVPVLNNDNADSLSERVLCMEHQIYPTAIHWFIGGRIQLAADGKVNLLNNNGSEQTVFYTEP</sequence>
<dbReference type="InterPro" id="IPR002376">
    <property type="entry name" value="Formyl_transf_N"/>
</dbReference>
<feature type="binding site" evidence="4">
    <location>
        <begin position="85"/>
        <end position="88"/>
    </location>
    <ligand>
        <name>(6R)-10-formyltetrahydrofolate</name>
        <dbReference type="ChEBI" id="CHEBI:195366"/>
    </ligand>
</feature>
<feature type="binding site" evidence="4">
    <location>
        <position position="60"/>
    </location>
    <ligand>
        <name>(6R)-10-formyltetrahydrofolate</name>
        <dbReference type="ChEBI" id="CHEBI:195366"/>
    </ligand>
</feature>
<dbReference type="HAMAP" id="MF_01930">
    <property type="entry name" value="PurN"/>
    <property type="match status" value="1"/>
</dbReference>
<dbReference type="RefSeq" id="WP_162086057.1">
    <property type="nucleotide sequence ID" value="NZ_AP021881.1"/>
</dbReference>
<dbReference type="GO" id="GO:0006189">
    <property type="term" value="P:'de novo' IMP biosynthetic process"/>
    <property type="evidence" value="ECO:0007669"/>
    <property type="project" value="UniProtKB-UniRule"/>
</dbReference>
<dbReference type="CDD" id="cd08645">
    <property type="entry name" value="FMT_core_GART"/>
    <property type="match status" value="1"/>
</dbReference>
<dbReference type="GO" id="GO:0004644">
    <property type="term" value="F:phosphoribosylglycinamide formyltransferase activity"/>
    <property type="evidence" value="ECO:0007669"/>
    <property type="project" value="UniProtKB-UniRule"/>
</dbReference>
<evidence type="ECO:0000256" key="4">
    <source>
        <dbReference type="HAMAP-Rule" id="MF_01930"/>
    </source>
</evidence>
<dbReference type="InterPro" id="IPR036477">
    <property type="entry name" value="Formyl_transf_N_sf"/>
</dbReference>
<evidence type="ECO:0000256" key="3">
    <source>
        <dbReference type="ARBA" id="ARBA00022755"/>
    </source>
</evidence>
<protein>
    <recommendedName>
        <fullName evidence="4">Phosphoribosylglycinamide formyltransferase</fullName>
        <ecNumber evidence="4">2.1.2.2</ecNumber>
    </recommendedName>
    <alternativeName>
        <fullName evidence="4">5'-phosphoribosylglycinamide transformylase</fullName>
    </alternativeName>
    <alternativeName>
        <fullName evidence="4">GAR transformylase</fullName>
        <shortName evidence="4">GART</shortName>
    </alternativeName>
</protein>
<dbReference type="Gene3D" id="3.40.50.170">
    <property type="entry name" value="Formyl transferase, N-terminal domain"/>
    <property type="match status" value="1"/>
</dbReference>
<organism evidence="6 7">
    <name type="scientific">Sulfuriferula nivalis</name>
    <dbReference type="NCBI Taxonomy" id="2675298"/>
    <lineage>
        <taxon>Bacteria</taxon>
        <taxon>Pseudomonadati</taxon>
        <taxon>Pseudomonadota</taxon>
        <taxon>Betaproteobacteria</taxon>
        <taxon>Nitrosomonadales</taxon>
        <taxon>Sulfuricellaceae</taxon>
        <taxon>Sulfuriferula</taxon>
    </lineage>
</organism>
<keyword evidence="2 4" id="KW-0808">Transferase</keyword>
<dbReference type="EMBL" id="AP021881">
    <property type="protein sequence ID" value="BBP02421.1"/>
    <property type="molecule type" value="Genomic_DNA"/>
</dbReference>